<evidence type="ECO:0000256" key="5">
    <source>
        <dbReference type="ARBA" id="ARBA00038894"/>
    </source>
</evidence>
<evidence type="ECO:0000256" key="3">
    <source>
        <dbReference type="ARBA" id="ARBA00022801"/>
    </source>
</evidence>
<dbReference type="RefSeq" id="WP_101520683.1">
    <property type="nucleotide sequence ID" value="NZ_PKLZ01000003.1"/>
</dbReference>
<protein>
    <recommendedName>
        <fullName evidence="7">Acyl-CoA thioesterase 2</fullName>
        <ecNumber evidence="5">3.1.2.20</ecNumber>
    </recommendedName>
    <alternativeName>
        <fullName evidence="8">Thioesterase II</fullName>
    </alternativeName>
</protein>
<evidence type="ECO:0000256" key="4">
    <source>
        <dbReference type="ARBA" id="ARBA00023098"/>
    </source>
</evidence>
<dbReference type="SUPFAM" id="SSF54637">
    <property type="entry name" value="Thioesterase/thiol ester dehydrase-isomerase"/>
    <property type="match status" value="2"/>
</dbReference>
<dbReference type="Gene3D" id="2.40.160.210">
    <property type="entry name" value="Acyl-CoA thioesterase, double hotdog domain"/>
    <property type="match status" value="1"/>
</dbReference>
<dbReference type="GO" id="GO:0005829">
    <property type="term" value="C:cytosol"/>
    <property type="evidence" value="ECO:0007669"/>
    <property type="project" value="TreeGrafter"/>
</dbReference>
<evidence type="ECO:0000256" key="1">
    <source>
        <dbReference type="ARBA" id="ARBA00006538"/>
    </source>
</evidence>
<keyword evidence="3" id="KW-0378">Hydrolase</keyword>
<dbReference type="FunFam" id="2.40.160.210:FF:000001">
    <property type="entry name" value="Acyl-CoA thioesterase II"/>
    <property type="match status" value="1"/>
</dbReference>
<dbReference type="OrthoDB" id="9781019at2"/>
<dbReference type="GO" id="GO:0009062">
    <property type="term" value="P:fatty acid catabolic process"/>
    <property type="evidence" value="ECO:0007669"/>
    <property type="project" value="TreeGrafter"/>
</dbReference>
<comment type="subunit">
    <text evidence="2">Homotetramer.</text>
</comment>
<dbReference type="InterPro" id="IPR029069">
    <property type="entry name" value="HotDog_dom_sf"/>
</dbReference>
<evidence type="ECO:0000256" key="7">
    <source>
        <dbReference type="ARBA" id="ARBA00071120"/>
    </source>
</evidence>
<keyword evidence="12" id="KW-1185">Reference proteome</keyword>
<dbReference type="InterPro" id="IPR049449">
    <property type="entry name" value="TesB_ACOT8-like_N"/>
</dbReference>
<evidence type="ECO:0000256" key="6">
    <source>
        <dbReference type="ARBA" id="ARBA00050943"/>
    </source>
</evidence>
<dbReference type="AlphaFoldDB" id="A0A2N5Y3X1"/>
<gene>
    <name evidence="11" type="ORF">CWI75_06575</name>
</gene>
<feature type="domain" description="Acyl-CoA thioesterase-like N-terminal HotDog" evidence="10">
    <location>
        <begin position="24"/>
        <end position="106"/>
    </location>
</feature>
<evidence type="ECO:0000256" key="8">
    <source>
        <dbReference type="ARBA" id="ARBA00079653"/>
    </source>
</evidence>
<dbReference type="Proteomes" id="UP000234845">
    <property type="component" value="Unassembled WGS sequence"/>
</dbReference>
<sequence>MLDQLLRVLTPTVVVEDVFVANNMHPKAPRVYGGQVLAQALRAASETVASDREVHSQHAYFLRPGDPAEPIRLEVERALDGGSLSSRRVVALQRGKPILVCSVSFQRPGRGEQYQQDMPVVPAPETLPDERERALANDEMDEDFMIATGGDLDVRLVNPVDWRNPVTRPAHLEAWIKTSGPVADHQGLHPALLAYMSDTLLVDVCLLANGVSYLQPELQVASLDHALWFHSPVRADEWLLHTVEAEHVGGGRGLARGRFYTRDGVLVASVAQQALMRYR</sequence>
<evidence type="ECO:0000256" key="2">
    <source>
        <dbReference type="ARBA" id="ARBA00011881"/>
    </source>
</evidence>
<evidence type="ECO:0000259" key="9">
    <source>
        <dbReference type="Pfam" id="PF02551"/>
    </source>
</evidence>
<comment type="caution">
    <text evidence="11">The sequence shown here is derived from an EMBL/GenBank/DDBJ whole genome shotgun (WGS) entry which is preliminary data.</text>
</comment>
<dbReference type="InterPro" id="IPR042171">
    <property type="entry name" value="Acyl-CoA_hotdog"/>
</dbReference>
<dbReference type="GO" id="GO:0047617">
    <property type="term" value="F:fatty acyl-CoA hydrolase activity"/>
    <property type="evidence" value="ECO:0007669"/>
    <property type="project" value="UniProtKB-EC"/>
</dbReference>
<evidence type="ECO:0000313" key="12">
    <source>
        <dbReference type="Proteomes" id="UP000234845"/>
    </source>
</evidence>
<reference evidence="12" key="1">
    <citation type="submission" date="2017-11" db="EMBL/GenBank/DDBJ databases">
        <title>The draft genome sequence of Chromatocurvus sp. F02.</title>
        <authorList>
            <person name="Du Z.-J."/>
            <person name="Chang Y.-Q."/>
        </authorList>
    </citation>
    <scope>NUCLEOTIDE SEQUENCE [LARGE SCALE GENOMIC DNA]</scope>
    <source>
        <strain evidence="12">F02</strain>
    </source>
</reference>
<dbReference type="GO" id="GO:0006637">
    <property type="term" value="P:acyl-CoA metabolic process"/>
    <property type="evidence" value="ECO:0007669"/>
    <property type="project" value="InterPro"/>
</dbReference>
<comment type="catalytic activity">
    <reaction evidence="6">
        <text>a fatty acyl-CoA + H2O = a fatty acid + CoA + H(+)</text>
        <dbReference type="Rhea" id="RHEA:16781"/>
        <dbReference type="ChEBI" id="CHEBI:15377"/>
        <dbReference type="ChEBI" id="CHEBI:15378"/>
        <dbReference type="ChEBI" id="CHEBI:28868"/>
        <dbReference type="ChEBI" id="CHEBI:57287"/>
        <dbReference type="ChEBI" id="CHEBI:77636"/>
        <dbReference type="EC" id="3.1.2.20"/>
    </reaction>
    <physiologicalReaction direction="left-to-right" evidence="6">
        <dbReference type="Rhea" id="RHEA:16782"/>
    </physiologicalReaction>
</comment>
<organism evidence="11 12">
    <name type="scientific">Kineobactrum sediminis</name>
    <dbReference type="NCBI Taxonomy" id="1905677"/>
    <lineage>
        <taxon>Bacteria</taxon>
        <taxon>Pseudomonadati</taxon>
        <taxon>Pseudomonadota</taxon>
        <taxon>Gammaproteobacteria</taxon>
        <taxon>Cellvibrionales</taxon>
        <taxon>Halieaceae</taxon>
        <taxon>Kineobactrum</taxon>
    </lineage>
</organism>
<evidence type="ECO:0000313" key="11">
    <source>
        <dbReference type="EMBL" id="PLW83082.1"/>
    </source>
</evidence>
<name>A0A2N5Y3X1_9GAMM</name>
<dbReference type="EC" id="3.1.2.20" evidence="5"/>
<dbReference type="InterPro" id="IPR003703">
    <property type="entry name" value="Acyl_CoA_thio"/>
</dbReference>
<proteinExistence type="inferred from homology"/>
<evidence type="ECO:0000259" key="10">
    <source>
        <dbReference type="Pfam" id="PF13622"/>
    </source>
</evidence>
<accession>A0A2N5Y3X1</accession>
<dbReference type="PANTHER" id="PTHR11066:SF34">
    <property type="entry name" value="ACYL-COENZYME A THIOESTERASE 8"/>
    <property type="match status" value="1"/>
</dbReference>
<dbReference type="Pfam" id="PF13622">
    <property type="entry name" value="4HBT_3"/>
    <property type="match status" value="1"/>
</dbReference>
<dbReference type="EMBL" id="PKLZ01000003">
    <property type="protein sequence ID" value="PLW83082.1"/>
    <property type="molecule type" value="Genomic_DNA"/>
</dbReference>
<dbReference type="InterPro" id="IPR025652">
    <property type="entry name" value="TesB_C"/>
</dbReference>
<feature type="domain" description="Acyl-CoA thioesterase 2 C-terminal" evidence="9">
    <location>
        <begin position="170"/>
        <end position="273"/>
    </location>
</feature>
<dbReference type="PANTHER" id="PTHR11066">
    <property type="entry name" value="ACYL-COA THIOESTERASE"/>
    <property type="match status" value="1"/>
</dbReference>
<comment type="similarity">
    <text evidence="1">Belongs to the C/M/P thioester hydrolase family.</text>
</comment>
<dbReference type="CDD" id="cd03444">
    <property type="entry name" value="Thioesterase_II_repeat1"/>
    <property type="match status" value="1"/>
</dbReference>
<keyword evidence="4" id="KW-0443">Lipid metabolism</keyword>
<dbReference type="CDD" id="cd03445">
    <property type="entry name" value="Thioesterase_II_repeat2"/>
    <property type="match status" value="1"/>
</dbReference>
<dbReference type="Pfam" id="PF02551">
    <property type="entry name" value="Acyl_CoA_thio"/>
    <property type="match status" value="1"/>
</dbReference>